<accession>A0ACB7CB42</accession>
<keyword evidence="2" id="KW-1185">Reference proteome</keyword>
<evidence type="ECO:0000313" key="1">
    <source>
        <dbReference type="EMBL" id="KAG4304282.1"/>
    </source>
</evidence>
<comment type="caution">
    <text evidence="1">The sequence shown here is derived from an EMBL/GenBank/DDBJ whole genome shotgun (WGS) entry which is preliminary data.</text>
</comment>
<name>A0ACB7CB42_9ASCO</name>
<protein>
    <submittedName>
        <fullName evidence="1">Uncharacterized protein</fullName>
    </submittedName>
</protein>
<proteinExistence type="predicted"/>
<sequence>MFFFKLKNKLKWTNSKSFMNVSILKKSAQEQEPFYLKTLEHIIGMKEPPFYQKISEKKTRTLKERFNDFLSLEKNRERNKELLKDISKSYWSNIQAMKYHQGKTWIAPKDLFKKDKALYVADFHGTTLSNKISNVASLIESSPVSLLSVFSSKSGEKHVKSFLSNKLQLIPNIQYIYVNFQEGFLKAALVRMFSATIRSQVLKEHYDKYFFVNKLPKNIKENMMISNICVGYIYLVDNQCRIRWAGCGNATEEEKEYLITCSQRLIEEYKTEH</sequence>
<evidence type="ECO:0000313" key="2">
    <source>
        <dbReference type="Proteomes" id="UP000768646"/>
    </source>
</evidence>
<organism evidence="1 2">
    <name type="scientific">Pneumocystis oryctolagi</name>
    <dbReference type="NCBI Taxonomy" id="42067"/>
    <lineage>
        <taxon>Eukaryota</taxon>
        <taxon>Fungi</taxon>
        <taxon>Dikarya</taxon>
        <taxon>Ascomycota</taxon>
        <taxon>Taphrinomycotina</taxon>
        <taxon>Pneumocystomycetes</taxon>
        <taxon>Pneumocystaceae</taxon>
        <taxon>Pneumocystis</taxon>
    </lineage>
</organism>
<gene>
    <name evidence="1" type="ORF">PORY_002257</name>
</gene>
<dbReference type="EMBL" id="JABTEG010000009">
    <property type="protein sequence ID" value="KAG4304282.1"/>
    <property type="molecule type" value="Genomic_DNA"/>
</dbReference>
<reference evidence="1 2" key="1">
    <citation type="journal article" date="2021" name="Commun. Biol.">
        <title>Genomic insights into the host specific adaptation of the Pneumocystis genus.</title>
        <authorList>
            <person name="Cisse O.H."/>
            <person name="Ma L."/>
            <person name="Dekker J.P."/>
            <person name="Khil P.P."/>
            <person name="Youn J.-H."/>
            <person name="Brenchley J.M."/>
            <person name="Blair R."/>
            <person name="Pahar B."/>
            <person name="Chabe M."/>
            <person name="Van Rompay K.K.A."/>
            <person name="Keesler R."/>
            <person name="Sukura A."/>
            <person name="Hirsch V."/>
            <person name="Kutty G."/>
            <person name="Liu Y."/>
            <person name="Peng L."/>
            <person name="Chen J."/>
            <person name="Song J."/>
            <person name="Weissenbacher-Lang C."/>
            <person name="Xu J."/>
            <person name="Upham N.S."/>
            <person name="Stajich J.E."/>
            <person name="Cuomo C.A."/>
            <person name="Cushion M.T."/>
            <person name="Kovacs J.A."/>
        </authorList>
    </citation>
    <scope>NUCLEOTIDE SEQUENCE [LARGE SCALE GENOMIC DNA]</scope>
    <source>
        <strain evidence="1 2">RABM</strain>
    </source>
</reference>
<dbReference type="Proteomes" id="UP000768646">
    <property type="component" value="Unassembled WGS sequence"/>
</dbReference>